<proteinExistence type="predicted"/>
<accession>A0A5N6RK22</accession>
<feature type="transmembrane region" description="Helical" evidence="2">
    <location>
        <begin position="68"/>
        <end position="87"/>
    </location>
</feature>
<feature type="region of interest" description="Disordered" evidence="1">
    <location>
        <begin position="90"/>
        <end position="138"/>
    </location>
</feature>
<evidence type="ECO:0000313" key="5">
    <source>
        <dbReference type="Proteomes" id="UP000327013"/>
    </source>
</evidence>
<dbReference type="InterPro" id="IPR008480">
    <property type="entry name" value="DUF761_pln"/>
</dbReference>
<feature type="region of interest" description="Disordered" evidence="1">
    <location>
        <begin position="154"/>
        <end position="177"/>
    </location>
</feature>
<dbReference type="AlphaFoldDB" id="A0A5N6RK22"/>
<protein>
    <recommendedName>
        <fullName evidence="3">DUF4408 domain-containing protein</fullName>
    </recommendedName>
</protein>
<evidence type="ECO:0000313" key="4">
    <source>
        <dbReference type="EMBL" id="KAE8099882.1"/>
    </source>
</evidence>
<dbReference type="Pfam" id="PF14364">
    <property type="entry name" value="DUF4408"/>
    <property type="match status" value="1"/>
</dbReference>
<keyword evidence="2" id="KW-0812">Transmembrane</keyword>
<evidence type="ECO:0000256" key="1">
    <source>
        <dbReference type="SAM" id="MobiDB-lite"/>
    </source>
</evidence>
<dbReference type="PANTHER" id="PTHR33098">
    <property type="entry name" value="COTTON FIBER (DUF761)"/>
    <property type="match status" value="1"/>
</dbReference>
<dbReference type="OrthoDB" id="1933168at2759"/>
<evidence type="ECO:0000259" key="3">
    <source>
        <dbReference type="Pfam" id="PF14364"/>
    </source>
</evidence>
<dbReference type="Pfam" id="PF05553">
    <property type="entry name" value="DUF761"/>
    <property type="match status" value="1"/>
</dbReference>
<dbReference type="InterPro" id="IPR025520">
    <property type="entry name" value="DUF4408"/>
</dbReference>
<keyword evidence="5" id="KW-1185">Reference proteome</keyword>
<dbReference type="Proteomes" id="UP000327013">
    <property type="component" value="Chromosome 7"/>
</dbReference>
<keyword evidence="2" id="KW-0472">Membrane</keyword>
<gene>
    <name evidence="4" type="ORF">FH972_017826</name>
</gene>
<sequence>MASLFQSSSLRNPRFEAAVWAAKLLLLSMGIISIFTMFKVSIVPYTANLSASTLPRLWISLRSWLSPPYIYIIVNFIIITIAASYTFQHPNHHHSSSSPTNAKPAAAAAAQSHIEDEINSSEDPPANSNAIPTTTNIDDSHETIWDDIMQQHEERPVEDTNLPNDSPETSPGEKGEVEYEDDSLDATWNAIMEAQGKPLTRQLKKSDTWDVPPRVGRIEAAEKNDGVCGDDGDPVAWAQRELRKADTFNDGGSLKRRDKSMSQDELKQRTEAFIKKINYKMRLERLESEQRLMQMVNGGV</sequence>
<evidence type="ECO:0000256" key="2">
    <source>
        <dbReference type="SAM" id="Phobius"/>
    </source>
</evidence>
<name>A0A5N6RK22_9ROSI</name>
<organism evidence="4 5">
    <name type="scientific">Carpinus fangiana</name>
    <dbReference type="NCBI Taxonomy" id="176857"/>
    <lineage>
        <taxon>Eukaryota</taxon>
        <taxon>Viridiplantae</taxon>
        <taxon>Streptophyta</taxon>
        <taxon>Embryophyta</taxon>
        <taxon>Tracheophyta</taxon>
        <taxon>Spermatophyta</taxon>
        <taxon>Magnoliopsida</taxon>
        <taxon>eudicotyledons</taxon>
        <taxon>Gunneridae</taxon>
        <taxon>Pentapetalae</taxon>
        <taxon>rosids</taxon>
        <taxon>fabids</taxon>
        <taxon>Fagales</taxon>
        <taxon>Betulaceae</taxon>
        <taxon>Carpinus</taxon>
    </lineage>
</organism>
<feature type="transmembrane region" description="Helical" evidence="2">
    <location>
        <begin position="20"/>
        <end position="47"/>
    </location>
</feature>
<feature type="domain" description="DUF4408" evidence="3">
    <location>
        <begin position="55"/>
        <end position="87"/>
    </location>
</feature>
<reference evidence="4 5" key="1">
    <citation type="submission" date="2019-06" db="EMBL/GenBank/DDBJ databases">
        <title>A chromosomal-level reference genome of Carpinus fangiana (Coryloideae, Betulaceae).</title>
        <authorList>
            <person name="Yang X."/>
            <person name="Wang Z."/>
            <person name="Zhang L."/>
            <person name="Hao G."/>
            <person name="Liu J."/>
            <person name="Yang Y."/>
        </authorList>
    </citation>
    <scope>NUCLEOTIDE SEQUENCE [LARGE SCALE GENOMIC DNA]</scope>
    <source>
        <strain evidence="4">Cfa_2016G</strain>
        <tissue evidence="4">Leaf</tissue>
    </source>
</reference>
<dbReference type="EMBL" id="CM017327">
    <property type="protein sequence ID" value="KAE8099882.1"/>
    <property type="molecule type" value="Genomic_DNA"/>
</dbReference>
<feature type="compositionally biased region" description="Polar residues" evidence="1">
    <location>
        <begin position="126"/>
        <end position="137"/>
    </location>
</feature>
<dbReference type="PANTHER" id="PTHR33098:SF114">
    <property type="entry name" value="DUF4408 DOMAIN-CONTAINING PROTEIN"/>
    <property type="match status" value="1"/>
</dbReference>
<keyword evidence="2" id="KW-1133">Transmembrane helix</keyword>